<reference evidence="1 2" key="1">
    <citation type="journal article" date="2020" name="ISME J.">
        <title>Comparative genomics reveals insights into cyanobacterial evolution and habitat adaptation.</title>
        <authorList>
            <person name="Chen M.Y."/>
            <person name="Teng W.K."/>
            <person name="Zhao L."/>
            <person name="Hu C.X."/>
            <person name="Zhou Y.K."/>
            <person name="Han B.P."/>
            <person name="Song L.R."/>
            <person name="Shu W.S."/>
        </authorList>
    </citation>
    <scope>NUCLEOTIDE SEQUENCE [LARGE SCALE GENOMIC DNA]</scope>
    <source>
        <strain evidence="1 2">FACHB-838</strain>
    </source>
</reference>
<sequence>MPYLTKGFAKSRYTSYKFHLSNSYSLRHPAGSALAVLRLVSEIIYHPINQKRRIKDRFHIKQ</sequence>
<dbReference type="EMBL" id="JACJSI010000348">
    <property type="protein sequence ID" value="MBD2535884.1"/>
    <property type="molecule type" value="Genomic_DNA"/>
</dbReference>
<accession>A0ABR8E2G8</accession>
<keyword evidence="2" id="KW-1185">Reference proteome</keyword>
<gene>
    <name evidence="1" type="ORF">H6G97_43755</name>
</gene>
<evidence type="ECO:0000313" key="1">
    <source>
        <dbReference type="EMBL" id="MBD2535884.1"/>
    </source>
</evidence>
<comment type="caution">
    <text evidence="1">The sequence shown here is derived from an EMBL/GenBank/DDBJ whole genome shotgun (WGS) entry which is preliminary data.</text>
</comment>
<evidence type="ECO:0000313" key="2">
    <source>
        <dbReference type="Proteomes" id="UP000623440"/>
    </source>
</evidence>
<name>A0ABR8E2G8_9NOSO</name>
<organism evidence="1 2">
    <name type="scientific">Nostoc flagelliforme FACHB-838</name>
    <dbReference type="NCBI Taxonomy" id="2692904"/>
    <lineage>
        <taxon>Bacteria</taxon>
        <taxon>Bacillati</taxon>
        <taxon>Cyanobacteriota</taxon>
        <taxon>Cyanophyceae</taxon>
        <taxon>Nostocales</taxon>
        <taxon>Nostocaceae</taxon>
        <taxon>Nostoc</taxon>
    </lineage>
</organism>
<proteinExistence type="predicted"/>
<dbReference type="Proteomes" id="UP000623440">
    <property type="component" value="Unassembled WGS sequence"/>
</dbReference>
<dbReference type="RefSeq" id="WP_190946673.1">
    <property type="nucleotide sequence ID" value="NZ_JACJSI010000348.1"/>
</dbReference>
<protein>
    <submittedName>
        <fullName evidence="1">Uncharacterized protein</fullName>
    </submittedName>
</protein>